<dbReference type="Proteomes" id="UP000298180">
    <property type="component" value="Unassembled WGS sequence"/>
</dbReference>
<comment type="caution">
    <text evidence="2">The sequence shown here is derived from an EMBL/GenBank/DDBJ whole genome shotgun (WGS) entry which is preliminary data.</text>
</comment>
<evidence type="ECO:0000313" key="3">
    <source>
        <dbReference type="Proteomes" id="UP000298180"/>
    </source>
</evidence>
<dbReference type="OrthoDB" id="3628713at2"/>
<dbReference type="AlphaFoldDB" id="A0A4Z0C3W1"/>
<proteinExistence type="predicted"/>
<organism evidence="2 3">
    <name type="scientific">Ramlibacter henchirensis</name>
    <dbReference type="NCBI Taxonomy" id="204072"/>
    <lineage>
        <taxon>Bacteria</taxon>
        <taxon>Pseudomonadati</taxon>
        <taxon>Pseudomonadota</taxon>
        <taxon>Betaproteobacteria</taxon>
        <taxon>Burkholderiales</taxon>
        <taxon>Comamonadaceae</taxon>
        <taxon>Ramlibacter</taxon>
    </lineage>
</organism>
<gene>
    <name evidence="2" type="ORF">EZ313_06090</name>
</gene>
<protein>
    <submittedName>
        <fullName evidence="2">Uncharacterized protein</fullName>
    </submittedName>
</protein>
<reference evidence="2 3" key="1">
    <citation type="submission" date="2019-03" db="EMBL/GenBank/DDBJ databases">
        <title>Ramlibacter henchirensis DSM 14656, whole genome shotgun sequence.</title>
        <authorList>
            <person name="Zhang X."/>
            <person name="Feng G."/>
            <person name="Zhu H."/>
        </authorList>
    </citation>
    <scope>NUCLEOTIDE SEQUENCE [LARGE SCALE GENOMIC DNA]</scope>
    <source>
        <strain evidence="2 3">DSM 14656</strain>
    </source>
</reference>
<feature type="transmembrane region" description="Helical" evidence="1">
    <location>
        <begin position="85"/>
        <end position="105"/>
    </location>
</feature>
<evidence type="ECO:0000256" key="1">
    <source>
        <dbReference type="SAM" id="Phobius"/>
    </source>
</evidence>
<feature type="transmembrane region" description="Helical" evidence="1">
    <location>
        <begin position="53"/>
        <end position="73"/>
    </location>
</feature>
<dbReference type="EMBL" id="SMLM01000001">
    <property type="protein sequence ID" value="TFZ06213.1"/>
    <property type="molecule type" value="Genomic_DNA"/>
</dbReference>
<evidence type="ECO:0000313" key="2">
    <source>
        <dbReference type="EMBL" id="TFZ06213.1"/>
    </source>
</evidence>
<keyword evidence="1" id="KW-0812">Transmembrane</keyword>
<keyword evidence="1" id="KW-0472">Membrane</keyword>
<accession>A0A4Z0C3W1</accession>
<sequence>MKLRFELKDLAYAWLVATVFSGLPSTLHALVTGGDPLEATRAAGAMLIPASSSTPALFAAAAIVHPAVSLFWTAVFGMLLPRRHVVFWAVVGAALVALLDLRVIAVRLFPEVTALAFWPQFADHLMWGALLGGTLYMRLRRAPVEEEAP</sequence>
<name>A0A4Z0C3W1_9BURK</name>
<keyword evidence="3" id="KW-1185">Reference proteome</keyword>
<keyword evidence="1" id="KW-1133">Transmembrane helix</keyword>
<feature type="transmembrane region" description="Helical" evidence="1">
    <location>
        <begin position="117"/>
        <end position="137"/>
    </location>
</feature>
<dbReference type="RefSeq" id="WP_135262300.1">
    <property type="nucleotide sequence ID" value="NZ_SMLM01000001.1"/>
</dbReference>